<dbReference type="STRING" id="1776384.GCA_900086585_00642"/>
<organism evidence="1 2">
    <name type="scientific">Emergencia timonensis</name>
    <dbReference type="NCBI Taxonomy" id="1776384"/>
    <lineage>
        <taxon>Bacteria</taxon>
        <taxon>Bacillati</taxon>
        <taxon>Bacillota</taxon>
        <taxon>Clostridia</taxon>
        <taxon>Peptostreptococcales</taxon>
        <taxon>Anaerovoracaceae</taxon>
        <taxon>Emergencia</taxon>
    </lineage>
</organism>
<dbReference type="EMBL" id="QRMS01000003">
    <property type="protein sequence ID" value="RHJ87188.1"/>
    <property type="molecule type" value="Genomic_DNA"/>
</dbReference>
<dbReference type="RefSeq" id="WP_067533807.1">
    <property type="nucleotide sequence ID" value="NZ_AP025567.1"/>
</dbReference>
<evidence type="ECO:0000313" key="1">
    <source>
        <dbReference type="EMBL" id="RHJ87188.1"/>
    </source>
</evidence>
<gene>
    <name evidence="1" type="ORF">DW099_10820</name>
</gene>
<reference evidence="1 2" key="1">
    <citation type="submission" date="2018-08" db="EMBL/GenBank/DDBJ databases">
        <title>A genome reference for cultivated species of the human gut microbiota.</title>
        <authorList>
            <person name="Zou Y."/>
            <person name="Xue W."/>
            <person name="Luo G."/>
        </authorList>
    </citation>
    <scope>NUCLEOTIDE SEQUENCE [LARGE SCALE GENOMIC DNA]</scope>
    <source>
        <strain evidence="1 2">AM07-24</strain>
    </source>
</reference>
<evidence type="ECO:0000313" key="2">
    <source>
        <dbReference type="Proteomes" id="UP000284841"/>
    </source>
</evidence>
<dbReference type="AlphaFoldDB" id="A0A415E0R6"/>
<comment type="caution">
    <text evidence="1">The sequence shown here is derived from an EMBL/GenBank/DDBJ whole genome shotgun (WGS) entry which is preliminary data.</text>
</comment>
<name>A0A415E0R6_9FIRM</name>
<proteinExistence type="predicted"/>
<keyword evidence="2" id="KW-1185">Reference proteome</keyword>
<dbReference type="SUPFAM" id="SSF46689">
    <property type="entry name" value="Homeodomain-like"/>
    <property type="match status" value="1"/>
</dbReference>
<dbReference type="InterPro" id="IPR036271">
    <property type="entry name" value="Tet_transcr_reg_TetR-rel_C_sf"/>
</dbReference>
<dbReference type="GeneID" id="83003049"/>
<dbReference type="OrthoDB" id="9808476at2"/>
<sequence length="195" mass="22227">MPKQKITKEMIIETAFEIVRKEGLENLLVKNIAAKLNCSVQPIYSYCANMEGVKQELVARTAKFIREYVAARINKKDYFRSTGRSYLKFAKDEPNLFQLYFLRQQPDVYTLDDLYRKESSQQVGIFIAESLGISIEQAKALHLHMIIYVMGISAMAASTNIDVEGEDIQNQLDMAYNTFLAQLKGETHGKDIGNL</sequence>
<dbReference type="Gene3D" id="1.10.357.10">
    <property type="entry name" value="Tetracycline Repressor, domain 2"/>
    <property type="match status" value="1"/>
</dbReference>
<accession>A0A415E0R6</accession>
<dbReference type="Proteomes" id="UP000284841">
    <property type="component" value="Unassembled WGS sequence"/>
</dbReference>
<protein>
    <submittedName>
        <fullName evidence="1">TetR/AcrR family transcriptional regulator</fullName>
    </submittedName>
</protein>
<dbReference type="InterPro" id="IPR009057">
    <property type="entry name" value="Homeodomain-like_sf"/>
</dbReference>
<dbReference type="SUPFAM" id="SSF48498">
    <property type="entry name" value="Tetracyclin repressor-like, C-terminal domain"/>
    <property type="match status" value="1"/>
</dbReference>